<evidence type="ECO:0008006" key="4">
    <source>
        <dbReference type="Google" id="ProtNLM"/>
    </source>
</evidence>
<evidence type="ECO:0000313" key="3">
    <source>
        <dbReference type="Proteomes" id="UP000332487"/>
    </source>
</evidence>
<keyword evidence="3" id="KW-1185">Reference proteome</keyword>
<protein>
    <recommendedName>
        <fullName evidence="4">Translation elongation factor-like protein</fullName>
    </recommendedName>
</protein>
<dbReference type="InterPro" id="IPR009000">
    <property type="entry name" value="Transl_B-barrel_sf"/>
</dbReference>
<reference evidence="2 3" key="1">
    <citation type="journal article" date="2009" name="Genome Biol.">
        <title>Community-wide analysis of microbial genome sequence signatures.</title>
        <authorList>
            <person name="Dick G.J."/>
            <person name="Andersson A.F."/>
            <person name="Baker B.J."/>
            <person name="Simmons S.L."/>
            <person name="Thomas B.C."/>
            <person name="Yelton A.P."/>
            <person name="Banfield J.F."/>
        </authorList>
    </citation>
    <scope>NUCLEOTIDE SEQUENCE [LARGE SCALE GENOMIC DNA]</scope>
    <source>
        <strain evidence="2">ARMAN-2</strain>
    </source>
</reference>
<reference evidence="2 3" key="2">
    <citation type="journal article" date="2010" name="Proc. Natl. Acad. Sci. U.S.A.">
        <title>Enigmatic, ultrasmall, uncultivated Archaea.</title>
        <authorList>
            <person name="Baker B.J."/>
            <person name="Comolli L.R."/>
            <person name="Dick G.J."/>
            <person name="Hauser L.J."/>
            <person name="Hyatt D."/>
            <person name="Dill B.D."/>
            <person name="Land M.L."/>
            <person name="Verberkmoes N.C."/>
            <person name="Hettich R.L."/>
            <person name="Banfield J.F."/>
        </authorList>
    </citation>
    <scope>NUCLEOTIDE SEQUENCE [LARGE SCALE GENOMIC DNA]</scope>
    <source>
        <strain evidence="2">ARMAN-2</strain>
    </source>
</reference>
<evidence type="ECO:0000313" key="2">
    <source>
        <dbReference type="EMBL" id="EET90292.1"/>
    </source>
</evidence>
<organism evidence="2 3">
    <name type="scientific">Candidatus Micrarchaeum acidiphilum ARMAN-2</name>
    <dbReference type="NCBI Taxonomy" id="425595"/>
    <lineage>
        <taxon>Archaea</taxon>
        <taxon>Candidatus Micrarchaeota</taxon>
        <taxon>Candidatus Micrarchaeia</taxon>
        <taxon>Candidatus Micrarchaeales</taxon>
        <taxon>Candidatus Micrarchaeaceae</taxon>
        <taxon>Candidatus Micrarchaeum</taxon>
    </lineage>
</organism>
<proteinExistence type="predicted"/>
<feature type="coiled-coil region" evidence="1">
    <location>
        <begin position="1"/>
        <end position="28"/>
    </location>
</feature>
<dbReference type="EMBL" id="GG697239">
    <property type="protein sequence ID" value="EET90292.1"/>
    <property type="molecule type" value="Genomic_DNA"/>
</dbReference>
<gene>
    <name evidence="2" type="ORF">UNLARM2_0321</name>
</gene>
<evidence type="ECO:0000256" key="1">
    <source>
        <dbReference type="SAM" id="Coils"/>
    </source>
</evidence>
<name>C7DGX1_MICA2</name>
<accession>C7DGX1</accession>
<dbReference type="Gene3D" id="2.40.30.10">
    <property type="entry name" value="Translation factors"/>
    <property type="match status" value="1"/>
</dbReference>
<dbReference type="SUPFAM" id="SSF50447">
    <property type="entry name" value="Translation proteins"/>
    <property type="match status" value="1"/>
</dbReference>
<dbReference type="Proteomes" id="UP000332487">
    <property type="component" value="Unassembled WGS sequence"/>
</dbReference>
<dbReference type="AlphaFoldDB" id="C7DGX1"/>
<keyword evidence="1" id="KW-0175">Coiled coil</keyword>
<sequence>MRKRKVNLDQLIEEHEEYERRMAVAGEGEPDTESTPKNRIFLGTVDKYFKKLGVAAITLEAPLSIGDIVEIGTIDEAIRQRVKSMQIEREDVETAEAGSSVGIATKFPVEEGSEVFKILE</sequence>